<dbReference type="Pfam" id="PF09420">
    <property type="entry name" value="Nop16"/>
    <property type="match status" value="1"/>
</dbReference>
<evidence type="ECO:0000256" key="2">
    <source>
        <dbReference type="ARBA" id="ARBA00004604"/>
    </source>
</evidence>
<gene>
    <name evidence="6" type="ORF">FMOSSE_LOCUS2889</name>
</gene>
<dbReference type="GO" id="GO:0005730">
    <property type="term" value="C:nucleolus"/>
    <property type="evidence" value="ECO:0007669"/>
    <property type="project" value="UniProtKB-SubCell"/>
</dbReference>
<proteinExistence type="inferred from homology"/>
<dbReference type="AlphaFoldDB" id="A0A9N8W9P6"/>
<organism evidence="6 7">
    <name type="scientific">Funneliformis mosseae</name>
    <name type="common">Endomycorrhizal fungus</name>
    <name type="synonym">Glomus mosseae</name>
    <dbReference type="NCBI Taxonomy" id="27381"/>
    <lineage>
        <taxon>Eukaryota</taxon>
        <taxon>Fungi</taxon>
        <taxon>Fungi incertae sedis</taxon>
        <taxon>Mucoromycota</taxon>
        <taxon>Glomeromycotina</taxon>
        <taxon>Glomeromycetes</taxon>
        <taxon>Glomerales</taxon>
        <taxon>Glomeraceae</taxon>
        <taxon>Funneliformis</taxon>
    </lineage>
</organism>
<keyword evidence="7" id="KW-1185">Reference proteome</keyword>
<accession>A0A9N8W9P6</accession>
<name>A0A9N8W9P6_FUNMO</name>
<dbReference type="InterPro" id="IPR019002">
    <property type="entry name" value="Ribosome_biogenesis_Nop16"/>
</dbReference>
<protein>
    <recommendedName>
        <fullName evidence="4">Nucleolar protein 16</fullName>
    </recommendedName>
</protein>
<dbReference type="PANTHER" id="PTHR13243:SF1">
    <property type="entry name" value="NUCLEOLAR PROTEIN 16"/>
    <property type="match status" value="1"/>
</dbReference>
<dbReference type="GO" id="GO:0042273">
    <property type="term" value="P:ribosomal large subunit biogenesis"/>
    <property type="evidence" value="ECO:0007669"/>
    <property type="project" value="TreeGrafter"/>
</dbReference>
<evidence type="ECO:0000256" key="3">
    <source>
        <dbReference type="ARBA" id="ARBA00008479"/>
    </source>
</evidence>
<evidence type="ECO:0000313" key="7">
    <source>
        <dbReference type="Proteomes" id="UP000789375"/>
    </source>
</evidence>
<comment type="subcellular location">
    <subcellularLocation>
        <location evidence="2">Nucleus</location>
        <location evidence="2">Nucleolus</location>
    </subcellularLocation>
</comment>
<reference evidence="6" key="1">
    <citation type="submission" date="2021-06" db="EMBL/GenBank/DDBJ databases">
        <authorList>
            <person name="Kallberg Y."/>
            <person name="Tangrot J."/>
            <person name="Rosling A."/>
        </authorList>
    </citation>
    <scope>NUCLEOTIDE SEQUENCE</scope>
    <source>
        <strain evidence="6">87-6 pot B 2015</strain>
    </source>
</reference>
<comment type="similarity">
    <text evidence="3">Belongs to the NOP16 family.</text>
</comment>
<evidence type="ECO:0000256" key="4">
    <source>
        <dbReference type="ARBA" id="ARBA00015522"/>
    </source>
</evidence>
<evidence type="ECO:0000256" key="1">
    <source>
        <dbReference type="ARBA" id="ARBA00002889"/>
    </source>
</evidence>
<dbReference type="EMBL" id="CAJVPP010000396">
    <property type="protein sequence ID" value="CAG8478548.1"/>
    <property type="molecule type" value="Genomic_DNA"/>
</dbReference>
<comment type="function">
    <text evidence="1">Involved in the biogenesis of the 60S ribosomal subunit.</text>
</comment>
<evidence type="ECO:0000313" key="6">
    <source>
        <dbReference type="EMBL" id="CAG8478548.1"/>
    </source>
</evidence>
<keyword evidence="5" id="KW-0539">Nucleus</keyword>
<comment type="caution">
    <text evidence="6">The sequence shown here is derived from an EMBL/GenBank/DDBJ whole genome shotgun (WGS) entry which is preliminary data.</text>
</comment>
<dbReference type="PANTHER" id="PTHR13243">
    <property type="entry name" value="HSPC111 PROTEIN-RELATED"/>
    <property type="match status" value="1"/>
</dbReference>
<evidence type="ECO:0000256" key="5">
    <source>
        <dbReference type="ARBA" id="ARBA00023242"/>
    </source>
</evidence>
<sequence>MARPRKRHKIRNPTLKVSRKNANKHFKKISIKGNSVIAANWDKKATLRQNYQRMGLMTSLNGIAGGTEKLYPDEAQELDMEEIKKTLGPEEGIIERDEKGNVINVIIGRSREEEEEEVFNTEIDPVPAKTDIIRALETQAANVYKREKYQSEGEKQFLEELIQKYGDNYDAMFRDIKLNIYQHTSAQLRNKCQKYLKSRQNKIL</sequence>
<dbReference type="Proteomes" id="UP000789375">
    <property type="component" value="Unassembled WGS sequence"/>
</dbReference>